<protein>
    <submittedName>
        <fullName evidence="1">Uncharacterized protein</fullName>
    </submittedName>
</protein>
<name>A0A5B7GCH3_PORTR</name>
<keyword evidence="2" id="KW-1185">Reference proteome</keyword>
<evidence type="ECO:0000313" key="1">
    <source>
        <dbReference type="EMBL" id="MPC55256.1"/>
    </source>
</evidence>
<organism evidence="1 2">
    <name type="scientific">Portunus trituberculatus</name>
    <name type="common">Swimming crab</name>
    <name type="synonym">Neptunus trituberculatus</name>
    <dbReference type="NCBI Taxonomy" id="210409"/>
    <lineage>
        <taxon>Eukaryota</taxon>
        <taxon>Metazoa</taxon>
        <taxon>Ecdysozoa</taxon>
        <taxon>Arthropoda</taxon>
        <taxon>Crustacea</taxon>
        <taxon>Multicrustacea</taxon>
        <taxon>Malacostraca</taxon>
        <taxon>Eumalacostraca</taxon>
        <taxon>Eucarida</taxon>
        <taxon>Decapoda</taxon>
        <taxon>Pleocyemata</taxon>
        <taxon>Brachyura</taxon>
        <taxon>Eubrachyura</taxon>
        <taxon>Portunoidea</taxon>
        <taxon>Portunidae</taxon>
        <taxon>Portuninae</taxon>
        <taxon>Portunus</taxon>
    </lineage>
</organism>
<gene>
    <name evidence="1" type="ORF">E2C01_049188</name>
</gene>
<dbReference type="EMBL" id="VSRR010013019">
    <property type="protein sequence ID" value="MPC55256.1"/>
    <property type="molecule type" value="Genomic_DNA"/>
</dbReference>
<dbReference type="Proteomes" id="UP000324222">
    <property type="component" value="Unassembled WGS sequence"/>
</dbReference>
<evidence type="ECO:0000313" key="2">
    <source>
        <dbReference type="Proteomes" id="UP000324222"/>
    </source>
</evidence>
<comment type="caution">
    <text evidence="1">The sequence shown here is derived from an EMBL/GenBank/DDBJ whole genome shotgun (WGS) entry which is preliminary data.</text>
</comment>
<reference evidence="1 2" key="1">
    <citation type="submission" date="2019-05" db="EMBL/GenBank/DDBJ databases">
        <title>Another draft genome of Portunus trituberculatus and its Hox gene families provides insights of decapod evolution.</title>
        <authorList>
            <person name="Jeong J.-H."/>
            <person name="Song I."/>
            <person name="Kim S."/>
            <person name="Choi T."/>
            <person name="Kim D."/>
            <person name="Ryu S."/>
            <person name="Kim W."/>
        </authorList>
    </citation>
    <scope>NUCLEOTIDE SEQUENCE [LARGE SCALE GENOMIC DNA]</scope>
    <source>
        <tissue evidence="1">Muscle</tissue>
    </source>
</reference>
<dbReference type="AlphaFoldDB" id="A0A5B7GCH3"/>
<sequence>MMPHWFSFYIQNRHNISRKIAKFVSTFYLEDRAFLSSLRKCLQNGLDIQTVSPPELLPSFNYVCFFWDRI</sequence>
<proteinExistence type="predicted"/>
<accession>A0A5B7GCH3</accession>